<dbReference type="Pfam" id="PF13540">
    <property type="entry name" value="RCC1_2"/>
    <property type="match status" value="1"/>
</dbReference>
<evidence type="ECO:0000313" key="1">
    <source>
        <dbReference type="EMBL" id="CAI3997351.1"/>
    </source>
</evidence>
<sequence length="135" mass="14892">MSYTQVFAGRDHTVLVRSDGSAVTCGTNEDGQCDISSPEPGSFYIGIQVPPVRDLIMQLECIFEADVFKLKCSTLVGEEKLCWNAHGFDLAWDIHKHVCNELKISLQSLRLVLPLGQLLTDFCHQNPVATVADLA</sequence>
<comment type="caution">
    <text evidence="1">The sequence shown here is derived from an EMBL/GenBank/DDBJ whole genome shotgun (WGS) entry which is preliminary data.</text>
</comment>
<accession>A0A9P1CTX4</accession>
<name>A0A9P1CTX4_9DINO</name>
<dbReference type="Gene3D" id="2.130.10.30">
    <property type="entry name" value="Regulator of chromosome condensation 1/beta-lactamase-inhibitor protein II"/>
    <property type="match status" value="1"/>
</dbReference>
<dbReference type="Proteomes" id="UP001152797">
    <property type="component" value="Unassembled WGS sequence"/>
</dbReference>
<evidence type="ECO:0000313" key="3">
    <source>
        <dbReference type="Proteomes" id="UP001152797"/>
    </source>
</evidence>
<dbReference type="EMBL" id="CAMXCT010002324">
    <property type="protein sequence ID" value="CAI3997351.1"/>
    <property type="molecule type" value="Genomic_DNA"/>
</dbReference>
<dbReference type="OrthoDB" id="5370059at2759"/>
<keyword evidence="3" id="KW-1185">Reference proteome</keyword>
<reference evidence="2" key="2">
    <citation type="submission" date="2024-04" db="EMBL/GenBank/DDBJ databases">
        <authorList>
            <person name="Chen Y."/>
            <person name="Shah S."/>
            <person name="Dougan E. K."/>
            <person name="Thang M."/>
            <person name="Chan C."/>
        </authorList>
    </citation>
    <scope>NUCLEOTIDE SEQUENCE [LARGE SCALE GENOMIC DNA]</scope>
</reference>
<dbReference type="AlphaFoldDB" id="A0A9P1CTX4"/>
<proteinExistence type="predicted"/>
<dbReference type="InterPro" id="IPR009091">
    <property type="entry name" value="RCC1/BLIP-II"/>
</dbReference>
<dbReference type="EMBL" id="CAMXCT030002324">
    <property type="protein sequence ID" value="CAL4784663.1"/>
    <property type="molecule type" value="Genomic_DNA"/>
</dbReference>
<protein>
    <submittedName>
        <fullName evidence="1">Uncharacterized protein</fullName>
    </submittedName>
</protein>
<dbReference type="SUPFAM" id="SSF50985">
    <property type="entry name" value="RCC1/BLIP-II"/>
    <property type="match status" value="1"/>
</dbReference>
<evidence type="ECO:0000313" key="2">
    <source>
        <dbReference type="EMBL" id="CAL1150726.1"/>
    </source>
</evidence>
<dbReference type="EMBL" id="CAMXCT020002324">
    <property type="protein sequence ID" value="CAL1150726.1"/>
    <property type="molecule type" value="Genomic_DNA"/>
</dbReference>
<organism evidence="1">
    <name type="scientific">Cladocopium goreaui</name>
    <dbReference type="NCBI Taxonomy" id="2562237"/>
    <lineage>
        <taxon>Eukaryota</taxon>
        <taxon>Sar</taxon>
        <taxon>Alveolata</taxon>
        <taxon>Dinophyceae</taxon>
        <taxon>Suessiales</taxon>
        <taxon>Symbiodiniaceae</taxon>
        <taxon>Cladocopium</taxon>
    </lineage>
</organism>
<reference evidence="1" key="1">
    <citation type="submission" date="2022-10" db="EMBL/GenBank/DDBJ databases">
        <authorList>
            <person name="Chen Y."/>
            <person name="Dougan E. K."/>
            <person name="Chan C."/>
            <person name="Rhodes N."/>
            <person name="Thang M."/>
        </authorList>
    </citation>
    <scope>NUCLEOTIDE SEQUENCE</scope>
</reference>
<gene>
    <name evidence="1" type="ORF">C1SCF055_LOCUS23740</name>
</gene>